<organism evidence="1 2">
    <name type="scientific">Avena sativa</name>
    <name type="common">Oat</name>
    <dbReference type="NCBI Taxonomy" id="4498"/>
    <lineage>
        <taxon>Eukaryota</taxon>
        <taxon>Viridiplantae</taxon>
        <taxon>Streptophyta</taxon>
        <taxon>Embryophyta</taxon>
        <taxon>Tracheophyta</taxon>
        <taxon>Spermatophyta</taxon>
        <taxon>Magnoliopsida</taxon>
        <taxon>Liliopsida</taxon>
        <taxon>Poales</taxon>
        <taxon>Poaceae</taxon>
        <taxon>BOP clade</taxon>
        <taxon>Pooideae</taxon>
        <taxon>Poodae</taxon>
        <taxon>Poeae</taxon>
        <taxon>Poeae Chloroplast Group 1 (Aveneae type)</taxon>
        <taxon>Aveninae</taxon>
        <taxon>Avena</taxon>
    </lineage>
</organism>
<sequence length="410" mass="46226">MDLLCDNIVEEILRRLPAKYLHRVGAVSRRYNDVVRSPGFVARYWESHSPYLSGVFLQTEPLIRPWGHFPDFLAGSPRPPETESMFASDLGFLPHHLPESQLQPETTGDAKKIFIVHSTAGLLLCSRGCNNVVQYYVCNPVSWQWVSLPELPWHSCYQHGLLSVTDNGDGIIRCFQVFLFNHPLDWQKTGGCLDLKVFSSDTGQWRATSIRSPHLDVDAYPSLFIGQSGTAYSIGGLLRDKVIAYNCGHDSIQVLPLPSSASDEPHTPHNRCIGERQGGCLRYAHINLSVFEVWDLRREGENGMCWKLVHQVGVMELAQQNLEAATCGAKFFLSTIQGRIKSSSLFPLLGFHPTQDIIYMDVANTVYAYSMEQGTMRYESPRQCFRMGIFSYVHPAHPVKIPTIQEVPLE</sequence>
<reference evidence="1" key="2">
    <citation type="submission" date="2025-09" db="UniProtKB">
        <authorList>
            <consortium name="EnsemblPlants"/>
        </authorList>
    </citation>
    <scope>IDENTIFICATION</scope>
</reference>
<evidence type="ECO:0000313" key="1">
    <source>
        <dbReference type="EnsemblPlants" id="AVESA.00010b.r2.4AG0596220.1.CDS.1"/>
    </source>
</evidence>
<dbReference type="Proteomes" id="UP001732700">
    <property type="component" value="Chromosome 4A"/>
</dbReference>
<dbReference type="EnsemblPlants" id="AVESA.00010b.r2.4AG0596220.1">
    <property type="protein sequence ID" value="AVESA.00010b.r2.4AG0596220.1.CDS.1"/>
    <property type="gene ID" value="AVESA.00010b.r2.4AG0596220"/>
</dbReference>
<keyword evidence="2" id="KW-1185">Reference proteome</keyword>
<reference evidence="1" key="1">
    <citation type="submission" date="2021-05" db="EMBL/GenBank/DDBJ databases">
        <authorList>
            <person name="Scholz U."/>
            <person name="Mascher M."/>
            <person name="Fiebig A."/>
        </authorList>
    </citation>
    <scope>NUCLEOTIDE SEQUENCE [LARGE SCALE GENOMIC DNA]</scope>
</reference>
<evidence type="ECO:0000313" key="2">
    <source>
        <dbReference type="Proteomes" id="UP001732700"/>
    </source>
</evidence>
<name>A0ACD5W8T6_AVESA</name>
<protein>
    <submittedName>
        <fullName evidence="1">Uncharacterized protein</fullName>
    </submittedName>
</protein>
<accession>A0ACD5W8T6</accession>
<proteinExistence type="predicted"/>